<sequence length="1632" mass="176302">MAAFGGHLSACAWLLRAAADPAAMTKTKATPLHLAAQGGHLDVVKLLLQPEAFDIEQGESWPNALSTDLWRCTPLHRAAETGAEEVARLLLQQRAAADKADREGNTPLHKAANLGSGPLLRLLTQQSKVQLDFANNDGFSPLDICVREKHAVAGEVLVSAGAKLVKDIRKHPPTLHAAASSGLPFLCSYVLNGDQRLIKKQIAELDGSGRSPLLVAASLGHTAVVARLLEIPCCREQLESITRCGVTALHAAAFAGHRDVLELLLERSANLQLPDGNGISALGHAARAGHVELMRWLLERGLEPDARNDSERTALHFAAAAGQVSACEVLLDVAEESSALLEAQDWEGATAAHMAIRGGHAAVCRLLATHRADLQADLDFGVTPLQIAADSGHQEVLLLLLEDLAGDAHPDALHKALTKGRVSDGRTPWLLAAAEGHRQGCESIWCASKACLGMDLPLSHDRAGRTAMILAAKGGHVDVCVWLTESGCCPGGLHERDACGWTPLHAASAEGHKPMVEWLLSQGADLLSVDEDGRTARNWAELRQHGAIESAATFSYILATLELLLHTASTLELYSGSVSFKCEGLNPGDHVEVTAPVRYGLLEVAGQAFTVLLLCVSLWLNFRAEWRICCSCEAKALRAAFGEDYLCRPLICPRSKHPMLSQVYGKELLLIEKNSGELPLSYPDCWGEDSDSLQLQFQDFSEQATLPARRRTNLLMVGGLGIVLLHGASTSCWGCINEITLGQSGGLFDVESQLLLLGSCGRHNGSGIPCVLAACCLAVLLLAQMVILAAGVKRDVLQEDDQMAITLMDFREYQDNLLYGVLADQQVRSHVWLRPEADSWDFADFLQESTAASRGKWRRSQGVVGGIRVIRNPEEEHWMAVHCKGLPTDEGPSTVYIEFERPGHTDGATASVLRQMVPVDFLPGAFVCSLNVGRRQAWNSLSLILSGAAMALIMFDLGFHLQYSVQGTLLKDCEDILSILAIVVAVSSWSLVIESMSAQPWGCLGRVQGGQWENVGYVREKGLLLLMRAPPVPHKASSQRELRSTAVFVTCFEPAFRVELACILAQSVALINYAAVNLHKQLASVLVHPDKNRHPDATRAFQRVAAAWATLSNEDKRRAYDRELLDGDQCDDIHMTAEEAFAAFAFAAACAAGGASGAGPAFGDMAETLFWAQQLGQMNGCGQSQLLGTQLPGFGFPASPFAAGAAAPAGSVAASFGGIALSVGLWSAGLAVSIVGLPRIGGFARRLAVLQGISQVVIASQVPAVRSAAFAAASLGAARVQQVAGDFAERNPQISGIASKVKTHSYQAADSIRHVVDQHVSIDVAGAAERVKAHSSAAVTQVRRLVDQSCGSSDLWTGRSCLGWYPDESDSEEEENWYVQNMRLRRQRPWKPRAGTWVKLSNLQRARHLEGSLGEVLAFDRDSGRYLVQLFPPQNAPVFRGQCSESPIVSKLVLLQHLGVELVMDQLKIQRNGMAENSLCGDFLLSFQKAMNGATDGVLEVNAAVSNVARPRRMSSDLRLVVQDEVVSELRAQRLDIDQLQRHSSTLREEMEKQKQVVKLLMLSNDQLLAVVEEQRALIEQLRSELRLSASRTAPPSVPDCEKEDWFFCNVGFGLEATGSHQGASDYRVWPI</sequence>
<feature type="transmembrane region" description="Helical" evidence="5">
    <location>
        <begin position="976"/>
        <end position="993"/>
    </location>
</feature>
<evidence type="ECO:0000256" key="3">
    <source>
        <dbReference type="PROSITE-ProRule" id="PRU00023"/>
    </source>
</evidence>
<evidence type="ECO:0000256" key="4">
    <source>
        <dbReference type="SAM" id="Coils"/>
    </source>
</evidence>
<dbReference type="Pfam" id="PF12796">
    <property type="entry name" value="Ank_2"/>
    <property type="match status" value="4"/>
</dbReference>
<feature type="repeat" description="ANK" evidence="3">
    <location>
        <begin position="347"/>
        <end position="379"/>
    </location>
</feature>
<dbReference type="InterPro" id="IPR001623">
    <property type="entry name" value="DnaJ_domain"/>
</dbReference>
<feature type="transmembrane region" description="Helical" evidence="5">
    <location>
        <begin position="943"/>
        <end position="964"/>
    </location>
</feature>
<keyword evidence="8" id="KW-1185">Reference proteome</keyword>
<feature type="repeat" description="ANK" evidence="3">
    <location>
        <begin position="380"/>
        <end position="402"/>
    </location>
</feature>
<comment type="caution">
    <text evidence="7">The sequence shown here is derived from an EMBL/GenBank/DDBJ whole genome shotgun (WGS) entry which is preliminary data.</text>
</comment>
<dbReference type="PROSITE" id="PS50088">
    <property type="entry name" value="ANK_REPEAT"/>
    <property type="match status" value="8"/>
</dbReference>
<feature type="repeat" description="ANK" evidence="3">
    <location>
        <begin position="277"/>
        <end position="309"/>
    </location>
</feature>
<evidence type="ECO:0000256" key="5">
    <source>
        <dbReference type="SAM" id="Phobius"/>
    </source>
</evidence>
<dbReference type="CDD" id="cd06257">
    <property type="entry name" value="DnaJ"/>
    <property type="match status" value="1"/>
</dbReference>
<dbReference type="InterPro" id="IPR018253">
    <property type="entry name" value="DnaJ_domain_CS"/>
</dbReference>
<dbReference type="InterPro" id="IPR036770">
    <property type="entry name" value="Ankyrin_rpt-contain_sf"/>
</dbReference>
<keyword evidence="5" id="KW-0472">Membrane</keyword>
<accession>A0A812X7W8</accession>
<feature type="transmembrane region" description="Helical" evidence="5">
    <location>
        <begin position="771"/>
        <end position="792"/>
    </location>
</feature>
<dbReference type="Gene3D" id="1.25.40.20">
    <property type="entry name" value="Ankyrin repeat-containing domain"/>
    <property type="match status" value="5"/>
</dbReference>
<dbReference type="OrthoDB" id="552049at2759"/>
<dbReference type="PANTHER" id="PTHR24173">
    <property type="entry name" value="ANKYRIN REPEAT CONTAINING"/>
    <property type="match status" value="1"/>
</dbReference>
<keyword evidence="4" id="KW-0175">Coiled coil</keyword>
<dbReference type="SUPFAM" id="SSF48403">
    <property type="entry name" value="Ankyrin repeat"/>
    <property type="match status" value="2"/>
</dbReference>
<dbReference type="InterPro" id="IPR002110">
    <property type="entry name" value="Ankyrin_rpt"/>
</dbReference>
<evidence type="ECO:0000259" key="6">
    <source>
        <dbReference type="PROSITE" id="PS50076"/>
    </source>
</evidence>
<feature type="repeat" description="ANK" evidence="3">
    <location>
        <begin position="27"/>
        <end position="49"/>
    </location>
</feature>
<evidence type="ECO:0000256" key="2">
    <source>
        <dbReference type="ARBA" id="ARBA00023043"/>
    </source>
</evidence>
<reference evidence="7" key="1">
    <citation type="submission" date="2021-02" db="EMBL/GenBank/DDBJ databases">
        <authorList>
            <person name="Dougan E. K."/>
            <person name="Rhodes N."/>
            <person name="Thang M."/>
            <person name="Chan C."/>
        </authorList>
    </citation>
    <scope>NUCLEOTIDE SEQUENCE</scope>
</reference>
<proteinExistence type="predicted"/>
<evidence type="ECO:0000313" key="8">
    <source>
        <dbReference type="Proteomes" id="UP000649617"/>
    </source>
</evidence>
<dbReference type="PROSITE" id="PS00636">
    <property type="entry name" value="DNAJ_1"/>
    <property type="match status" value="1"/>
</dbReference>
<dbReference type="Proteomes" id="UP000649617">
    <property type="component" value="Unassembled WGS sequence"/>
</dbReference>
<name>A0A812X7W8_SYMPI</name>
<feature type="repeat" description="ANK" evidence="3">
    <location>
        <begin position="73"/>
        <end position="102"/>
    </location>
</feature>
<evidence type="ECO:0000313" key="7">
    <source>
        <dbReference type="EMBL" id="CAE7722717.1"/>
    </source>
</evidence>
<organism evidence="7 8">
    <name type="scientific">Symbiodinium pilosum</name>
    <name type="common">Dinoflagellate</name>
    <dbReference type="NCBI Taxonomy" id="2952"/>
    <lineage>
        <taxon>Eukaryota</taxon>
        <taxon>Sar</taxon>
        <taxon>Alveolata</taxon>
        <taxon>Dinophyceae</taxon>
        <taxon>Suessiales</taxon>
        <taxon>Symbiodiniaceae</taxon>
        <taxon>Symbiodinium</taxon>
    </lineage>
</organism>
<dbReference type="PROSITE" id="PS50297">
    <property type="entry name" value="ANK_REP_REGION"/>
    <property type="match status" value="7"/>
</dbReference>
<dbReference type="SUPFAM" id="SSF46565">
    <property type="entry name" value="Chaperone J-domain"/>
    <property type="match status" value="1"/>
</dbReference>
<dbReference type="PROSITE" id="PS50076">
    <property type="entry name" value="DNAJ_2"/>
    <property type="match status" value="1"/>
</dbReference>
<gene>
    <name evidence="7" type="primary">ANK1</name>
    <name evidence="7" type="ORF">SPIL2461_LOCUS20623</name>
</gene>
<keyword evidence="5" id="KW-1133">Transmembrane helix</keyword>
<feature type="repeat" description="ANK" evidence="3">
    <location>
        <begin position="103"/>
        <end position="125"/>
    </location>
</feature>
<feature type="repeat" description="ANK" evidence="3">
    <location>
        <begin position="244"/>
        <end position="276"/>
    </location>
</feature>
<dbReference type="SMART" id="SM00248">
    <property type="entry name" value="ANK"/>
    <property type="match status" value="12"/>
</dbReference>
<evidence type="ECO:0000256" key="1">
    <source>
        <dbReference type="ARBA" id="ARBA00022737"/>
    </source>
</evidence>
<feature type="coiled-coil region" evidence="4">
    <location>
        <begin position="1530"/>
        <end position="1585"/>
    </location>
</feature>
<keyword evidence="1" id="KW-0677">Repeat</keyword>
<keyword evidence="2 3" id="KW-0040">ANK repeat</keyword>
<keyword evidence="5" id="KW-0812">Transmembrane</keyword>
<dbReference type="Pfam" id="PF13637">
    <property type="entry name" value="Ank_4"/>
    <property type="match status" value="1"/>
</dbReference>
<feature type="repeat" description="ANK" evidence="3">
    <location>
        <begin position="499"/>
        <end position="531"/>
    </location>
</feature>
<dbReference type="Gene3D" id="1.10.287.110">
    <property type="entry name" value="DnaJ domain"/>
    <property type="match status" value="1"/>
</dbReference>
<dbReference type="InterPro" id="IPR036869">
    <property type="entry name" value="J_dom_sf"/>
</dbReference>
<dbReference type="EMBL" id="CAJNIZ010045526">
    <property type="protein sequence ID" value="CAE7722717.1"/>
    <property type="molecule type" value="Genomic_DNA"/>
</dbReference>
<protein>
    <submittedName>
        <fullName evidence="7">ANK1 protein</fullName>
    </submittedName>
</protein>
<dbReference type="Pfam" id="PF00226">
    <property type="entry name" value="DnaJ"/>
    <property type="match status" value="1"/>
</dbReference>
<dbReference type="PANTHER" id="PTHR24173:SF74">
    <property type="entry name" value="ANKYRIN REPEAT DOMAIN-CONTAINING PROTEIN 16"/>
    <property type="match status" value="1"/>
</dbReference>
<feature type="domain" description="J" evidence="6">
    <location>
        <begin position="1059"/>
        <end position="1124"/>
    </location>
</feature>